<dbReference type="PANTHER" id="PTHR43674:SF2">
    <property type="entry name" value="BETA-UREIDOPROPIONASE"/>
    <property type="match status" value="1"/>
</dbReference>
<dbReference type="AlphaFoldDB" id="A0A940WWY3"/>
<dbReference type="EMBL" id="JAFCNB010000035">
    <property type="protein sequence ID" value="MBP2708519.1"/>
    <property type="molecule type" value="Genomic_DNA"/>
</dbReference>
<dbReference type="GO" id="GO:0050126">
    <property type="term" value="F:N-carbamoylputrescine amidase activity"/>
    <property type="evidence" value="ECO:0007669"/>
    <property type="project" value="TreeGrafter"/>
</dbReference>
<comment type="caution">
    <text evidence="4">The sequence shown here is derived from an EMBL/GenBank/DDBJ whole genome shotgun (WGS) entry which is preliminary data.</text>
</comment>
<dbReference type="InterPro" id="IPR044083">
    <property type="entry name" value="RamA-like"/>
</dbReference>
<dbReference type="SUPFAM" id="SSF56317">
    <property type="entry name" value="Carbon-nitrogen hydrolase"/>
    <property type="match status" value="1"/>
</dbReference>
<dbReference type="PANTHER" id="PTHR43674">
    <property type="entry name" value="NITRILASE C965.09-RELATED"/>
    <property type="match status" value="1"/>
</dbReference>
<dbReference type="Gene3D" id="3.60.110.10">
    <property type="entry name" value="Carbon-nitrogen hydrolase"/>
    <property type="match status" value="1"/>
</dbReference>
<dbReference type="Proteomes" id="UP000674234">
    <property type="component" value="Unassembled WGS sequence"/>
</dbReference>
<feature type="domain" description="CN hydrolase" evidence="3">
    <location>
        <begin position="10"/>
        <end position="250"/>
    </location>
</feature>
<dbReference type="PROSITE" id="PS50263">
    <property type="entry name" value="CN_HYDROLASE"/>
    <property type="match status" value="1"/>
</dbReference>
<evidence type="ECO:0000313" key="4">
    <source>
        <dbReference type="EMBL" id="MBP2708519.1"/>
    </source>
</evidence>
<evidence type="ECO:0000256" key="1">
    <source>
        <dbReference type="ARBA" id="ARBA00010613"/>
    </source>
</evidence>
<organism evidence="4 5">
    <name type="scientific">Microbispora oryzae</name>
    <dbReference type="NCBI Taxonomy" id="2806554"/>
    <lineage>
        <taxon>Bacteria</taxon>
        <taxon>Bacillati</taxon>
        <taxon>Actinomycetota</taxon>
        <taxon>Actinomycetes</taxon>
        <taxon>Streptosporangiales</taxon>
        <taxon>Streptosporangiaceae</taxon>
        <taxon>Microbispora</taxon>
    </lineage>
</organism>
<dbReference type="PROSITE" id="PS01227">
    <property type="entry name" value="UPF0012"/>
    <property type="match status" value="1"/>
</dbReference>
<dbReference type="Pfam" id="PF00795">
    <property type="entry name" value="CN_hydrolase"/>
    <property type="match status" value="1"/>
</dbReference>
<dbReference type="InterPro" id="IPR036526">
    <property type="entry name" value="C-N_Hydrolase_sf"/>
</dbReference>
<dbReference type="GO" id="GO:0033388">
    <property type="term" value="P:putrescine biosynthetic process from arginine"/>
    <property type="evidence" value="ECO:0007669"/>
    <property type="project" value="TreeGrafter"/>
</dbReference>
<gene>
    <name evidence="4" type="ORF">JOL79_32535</name>
</gene>
<dbReference type="InterPro" id="IPR050345">
    <property type="entry name" value="Aliph_Amidase/BUP"/>
</dbReference>
<dbReference type="CDD" id="cd07576">
    <property type="entry name" value="R-amidase_like"/>
    <property type="match status" value="1"/>
</dbReference>
<dbReference type="InterPro" id="IPR003010">
    <property type="entry name" value="C-N_Hydrolase"/>
</dbReference>
<keyword evidence="2 4" id="KW-0378">Hydrolase</keyword>
<dbReference type="RefSeq" id="WP_210159778.1">
    <property type="nucleotide sequence ID" value="NZ_JAFCNB010000035.1"/>
</dbReference>
<reference evidence="4" key="1">
    <citation type="submission" date="2021-02" db="EMBL/GenBank/DDBJ databases">
        <title>Draft genome sequence of Microbispora sp. RL4-1S isolated from rice leaves in Thailand.</title>
        <authorList>
            <person name="Muangham S."/>
            <person name="Duangmal K."/>
        </authorList>
    </citation>
    <scope>NUCLEOTIDE SEQUENCE</scope>
    <source>
        <strain evidence="4">RL4-1S</strain>
    </source>
</reference>
<evidence type="ECO:0000256" key="2">
    <source>
        <dbReference type="ARBA" id="ARBA00022801"/>
    </source>
</evidence>
<dbReference type="InterPro" id="IPR001110">
    <property type="entry name" value="UPF0012_CS"/>
</dbReference>
<proteinExistence type="inferred from homology"/>
<name>A0A940WWY3_9ACTN</name>
<evidence type="ECO:0000313" key="5">
    <source>
        <dbReference type="Proteomes" id="UP000674234"/>
    </source>
</evidence>
<accession>A0A940WWY3</accession>
<protein>
    <submittedName>
        <fullName evidence="4">Carbon-nitrogen hydrolase family protein</fullName>
    </submittedName>
</protein>
<comment type="similarity">
    <text evidence="1">Belongs to the carbon-nitrogen hydrolase superfamily. NIT1/NIT2 family.</text>
</comment>
<evidence type="ECO:0000259" key="3">
    <source>
        <dbReference type="PROSITE" id="PS50263"/>
    </source>
</evidence>
<keyword evidence="5" id="KW-1185">Reference proteome</keyword>
<sequence>MNISETAETTRVACWQPEWVAGRSHRDEFLDRLDRTASRAADGGATLLITPEMSATGYHLGPARTVELAEAADGPLAAGVAEIAARAGVAIVYGWPELTGGRVHNSVQFVDADGAVAARYRKIHLYGEADRSVFASGDRLVVQAKAGALTIGLLICYDVEFPEAVRAHALAGTDLLIVPTALVRPWEFVPRTLVPARAFESQLFVAYVNWSGSGPGGYCGLSRVIGPDGLARAECAAAEAETLLFADVDHGALDAARRATPYLLDRRPDLYGTAR</sequence>